<feature type="transmembrane region" description="Helical" evidence="6">
    <location>
        <begin position="17"/>
        <end position="35"/>
    </location>
</feature>
<evidence type="ECO:0000259" key="7">
    <source>
        <dbReference type="Pfam" id="PF20684"/>
    </source>
</evidence>
<dbReference type="EMBL" id="JANBVN010000338">
    <property type="protein sequence ID" value="KAJ9129466.1"/>
    <property type="molecule type" value="Genomic_DNA"/>
</dbReference>
<name>A0AA38VCM6_9PEZI</name>
<evidence type="ECO:0000256" key="6">
    <source>
        <dbReference type="SAM" id="Phobius"/>
    </source>
</evidence>
<keyword evidence="4 6" id="KW-0472">Membrane</keyword>
<dbReference type="GO" id="GO:0016020">
    <property type="term" value="C:membrane"/>
    <property type="evidence" value="ECO:0007669"/>
    <property type="project" value="UniProtKB-SubCell"/>
</dbReference>
<dbReference type="Pfam" id="PF20684">
    <property type="entry name" value="Fung_rhodopsin"/>
    <property type="match status" value="1"/>
</dbReference>
<feature type="transmembrane region" description="Helical" evidence="6">
    <location>
        <begin position="214"/>
        <end position="234"/>
    </location>
</feature>
<dbReference type="PANTHER" id="PTHR33048">
    <property type="entry name" value="PTH11-LIKE INTEGRAL MEMBRANE PROTEIN (AFU_ORTHOLOGUE AFUA_5G11245)"/>
    <property type="match status" value="1"/>
</dbReference>
<comment type="caution">
    <text evidence="8">The sequence shown here is derived from an EMBL/GenBank/DDBJ whole genome shotgun (WGS) entry which is preliminary data.</text>
</comment>
<reference evidence="8" key="1">
    <citation type="submission" date="2022-07" db="EMBL/GenBank/DDBJ databases">
        <title>Fungi with potential for degradation of polypropylene.</title>
        <authorList>
            <person name="Gostincar C."/>
        </authorList>
    </citation>
    <scope>NUCLEOTIDE SEQUENCE</scope>
    <source>
        <strain evidence="8">EXF-13287</strain>
    </source>
</reference>
<keyword evidence="3 6" id="KW-1133">Transmembrane helix</keyword>
<sequence length="246" mass="27021">MSDSDEAFVTHLRDQSWSLYGVGIFIILLRLFARLKRLGPRNLQPDDYLMLLVAGLYTALIVCLNEIAQGGGSNLYEPTLYPSFTPLEIEERVRGSKIVVASEQAMLNVIYAVKASMLVMYTRLTLGLATQRLVRYLACYTLAGYLASQVAFFAACVPFAGYWSVPPVAEQCATLARYSVVQAVFNISSDVAMLSVPLPLVLRTSMPARQKAVLGVIFGMGLFVVTAAVLTKVYNLGDVYSEGYML</sequence>
<dbReference type="Proteomes" id="UP001174691">
    <property type="component" value="Unassembled WGS sequence"/>
</dbReference>
<accession>A0AA38VCM6</accession>
<dbReference type="InterPro" id="IPR052337">
    <property type="entry name" value="SAT4-like"/>
</dbReference>
<feature type="transmembrane region" description="Helical" evidence="6">
    <location>
        <begin position="136"/>
        <end position="163"/>
    </location>
</feature>
<feature type="non-terminal residue" evidence="8">
    <location>
        <position position="1"/>
    </location>
</feature>
<dbReference type="AlphaFoldDB" id="A0AA38VCM6"/>
<evidence type="ECO:0000313" key="8">
    <source>
        <dbReference type="EMBL" id="KAJ9129466.1"/>
    </source>
</evidence>
<feature type="transmembrane region" description="Helical" evidence="6">
    <location>
        <begin position="47"/>
        <end position="68"/>
    </location>
</feature>
<gene>
    <name evidence="8" type="ORF">NKR19_g10358</name>
</gene>
<evidence type="ECO:0000256" key="3">
    <source>
        <dbReference type="ARBA" id="ARBA00022989"/>
    </source>
</evidence>
<dbReference type="PANTHER" id="PTHR33048:SF149">
    <property type="entry name" value="UBID FAMILY DECARBOXYLASE"/>
    <property type="match status" value="1"/>
</dbReference>
<protein>
    <submittedName>
        <fullName evidence="8">ThiJ/PfpI family protein</fullName>
    </submittedName>
</protein>
<keyword evidence="2 6" id="KW-0812">Transmembrane</keyword>
<evidence type="ECO:0000256" key="1">
    <source>
        <dbReference type="ARBA" id="ARBA00004141"/>
    </source>
</evidence>
<feature type="transmembrane region" description="Helical" evidence="6">
    <location>
        <begin position="105"/>
        <end position="124"/>
    </location>
</feature>
<evidence type="ECO:0000256" key="5">
    <source>
        <dbReference type="ARBA" id="ARBA00038359"/>
    </source>
</evidence>
<keyword evidence="9" id="KW-1185">Reference proteome</keyword>
<evidence type="ECO:0000313" key="9">
    <source>
        <dbReference type="Proteomes" id="UP001174691"/>
    </source>
</evidence>
<feature type="domain" description="Rhodopsin" evidence="7">
    <location>
        <begin position="29"/>
        <end position="230"/>
    </location>
</feature>
<evidence type="ECO:0000256" key="2">
    <source>
        <dbReference type="ARBA" id="ARBA00022692"/>
    </source>
</evidence>
<dbReference type="InterPro" id="IPR049326">
    <property type="entry name" value="Rhodopsin_dom_fungi"/>
</dbReference>
<comment type="similarity">
    <text evidence="5">Belongs to the SAT4 family.</text>
</comment>
<feature type="transmembrane region" description="Helical" evidence="6">
    <location>
        <begin position="183"/>
        <end position="202"/>
    </location>
</feature>
<comment type="subcellular location">
    <subcellularLocation>
        <location evidence="1">Membrane</location>
        <topology evidence="1">Multi-pass membrane protein</topology>
    </subcellularLocation>
</comment>
<evidence type="ECO:0000256" key="4">
    <source>
        <dbReference type="ARBA" id="ARBA00023136"/>
    </source>
</evidence>
<organism evidence="8 9">
    <name type="scientific">Coniochaeta hoffmannii</name>
    <dbReference type="NCBI Taxonomy" id="91930"/>
    <lineage>
        <taxon>Eukaryota</taxon>
        <taxon>Fungi</taxon>
        <taxon>Dikarya</taxon>
        <taxon>Ascomycota</taxon>
        <taxon>Pezizomycotina</taxon>
        <taxon>Sordariomycetes</taxon>
        <taxon>Sordariomycetidae</taxon>
        <taxon>Coniochaetales</taxon>
        <taxon>Coniochaetaceae</taxon>
        <taxon>Coniochaeta</taxon>
    </lineage>
</organism>
<proteinExistence type="inferred from homology"/>